<dbReference type="InterPro" id="IPR011009">
    <property type="entry name" value="Kinase-like_dom_sf"/>
</dbReference>
<dbReference type="InterPro" id="IPR045307">
    <property type="entry name" value="ADCK1_dom"/>
</dbReference>
<evidence type="ECO:0000256" key="2">
    <source>
        <dbReference type="ARBA" id="ARBA00010879"/>
    </source>
</evidence>
<dbReference type="SUPFAM" id="SSF56112">
    <property type="entry name" value="Protein kinase-like (PK-like)"/>
    <property type="match status" value="1"/>
</dbReference>
<dbReference type="CDD" id="cd09076">
    <property type="entry name" value="L1-EN"/>
    <property type="match status" value="1"/>
</dbReference>
<keyword evidence="10" id="KW-1185">Reference proteome</keyword>
<comment type="caution">
    <text evidence="9">The sequence shown here is derived from an EMBL/GenBank/DDBJ whole genome shotgun (WGS) entry which is preliminary data.</text>
</comment>
<dbReference type="CDD" id="cd01650">
    <property type="entry name" value="RT_nLTR_like"/>
    <property type="match status" value="1"/>
</dbReference>
<evidence type="ECO:0000256" key="5">
    <source>
        <dbReference type="ARBA" id="ARBA00045626"/>
    </source>
</evidence>
<evidence type="ECO:0000313" key="10">
    <source>
        <dbReference type="Proteomes" id="UP001274896"/>
    </source>
</evidence>
<dbReference type="InterPro" id="IPR036691">
    <property type="entry name" value="Endo/exonu/phosph_ase_sf"/>
</dbReference>
<dbReference type="EC" id="3.1.26.4" evidence="3"/>
<evidence type="ECO:0000256" key="7">
    <source>
        <dbReference type="SAM" id="MobiDB-lite"/>
    </source>
</evidence>
<dbReference type="InterPro" id="IPR043502">
    <property type="entry name" value="DNA/RNA_pol_sf"/>
</dbReference>
<evidence type="ECO:0000256" key="6">
    <source>
        <dbReference type="SAM" id="Coils"/>
    </source>
</evidence>
<comment type="similarity">
    <text evidence="1">Belongs to the protein kinase superfamily. ADCK protein kinase family.</text>
</comment>
<dbReference type="Proteomes" id="UP001274896">
    <property type="component" value="Unassembled WGS sequence"/>
</dbReference>
<feature type="compositionally biased region" description="Basic and acidic residues" evidence="7">
    <location>
        <begin position="176"/>
        <end position="193"/>
    </location>
</feature>
<reference evidence="9" key="1">
    <citation type="submission" date="2023-06" db="EMBL/GenBank/DDBJ databases">
        <title>Male Hemibagrus guttatus genome.</title>
        <authorList>
            <person name="Bian C."/>
        </authorList>
    </citation>
    <scope>NUCLEOTIDE SEQUENCE</scope>
    <source>
        <strain evidence="9">Male_cb2023</strain>
        <tissue evidence="9">Muscle</tissue>
    </source>
</reference>
<dbReference type="SUPFAM" id="SSF56219">
    <property type="entry name" value="DNase I-like"/>
    <property type="match status" value="1"/>
</dbReference>
<comment type="similarity">
    <text evidence="2">Belongs to the beta type-B retroviral polymerase family. HERV class-II K(HML-2) pol subfamily.</text>
</comment>
<dbReference type="Gene3D" id="3.60.10.10">
    <property type="entry name" value="Endonuclease/exonuclease/phosphatase"/>
    <property type="match status" value="1"/>
</dbReference>
<dbReference type="GO" id="GO:0007005">
    <property type="term" value="P:mitochondrion organization"/>
    <property type="evidence" value="ECO:0007669"/>
    <property type="project" value="TreeGrafter"/>
</dbReference>
<evidence type="ECO:0000313" key="9">
    <source>
        <dbReference type="EMBL" id="KAK3537885.1"/>
    </source>
</evidence>
<dbReference type="SUPFAM" id="SSF56672">
    <property type="entry name" value="DNA/RNA polymerases"/>
    <property type="match status" value="1"/>
</dbReference>
<dbReference type="Pfam" id="PF00078">
    <property type="entry name" value="RVT_1"/>
    <property type="match status" value="1"/>
</dbReference>
<sequence>PHMAVRLLKVSSVATALIASSGFYLYSQKVDFNDLSIVRFGRAVATTAVISYDYLTALREVPYGTEEYWSLKSQVGFLHSLLYSARNVHLSPHSFTEHHRASQNITEHHRASLNITELHRTSQNITEHHKASQNITEHHRTSQSITEHHRTSQSITELHRTSQNITEHQRTSQNITEHHRTSESITEHQRASQNIREYHRPSSWFFLAPGSSSWFLIAPGSSSQLLIAPRGSSYLFTAPHGSSNGPDAFNIRTWLKFELFLKVHRRSAERLRDLCCVNRGTFIKVGQHLGALDYLLPEEYTSTLKILHSRAPASTMQEIQQVIREDLGKEFYFSSLQLDELFVSFEEKPQGAASLAQVHKAVLANGTTVAVKVQHPKVQAQSSKDIMVMEFLLQVVHWLFPDFAFMWLVEEAKRNMPLELDFLNEGRNAEKVSHMLKHFDFLKVPKIHWNLSTKRVLTMDFVEGGQVNDREYMTHHGIDVNEISRNLGRMYSEMIFVNGFVHCDPHPGNVLVRKCPKSNKTEIVLLDHGLYQLLKQEFRLDYCRLWQSLIKGDMKGIERYSRRLGAGDLYPLFTCVLTARSWTAVSTGISHTPVTSSEYNTSSKKKNYVYISRKGRELADVMERRKVDILCVQETRWKGSKARSIGAGFKLFYYGVDSKRNGVGVVLKEEFVRNVLEVKRVSDRVMSLKLEIEGVMLNVVSGYAPQVGCELEEKEKFWSELDEVMESIPTGERVVIGADFNGHVGEGNTGDEEVMGKFGVKERNLEGQMVVDFAKRMDMGVVNTYFQKREEHRVTYKSGGRRTQKKRSEIEKKTKWWKLKKEECCEEFRKKLRQALGGQVVLPDDWETTAEVIRETGRKVLGVSSGRRKEDKETWWWNEEVQDSIQRKRLAKKKWDMDRTEENRQEYKELQRRVKREVSKAKQKAYDELYTRLDTREGEKDLYRLARQRDRDGKDVQQKVDKIRKDEVRKALKRMKSGKAVGPDDIPVEVWKCLGEAAVEFLANLFNRVLESEKMPEEWRRSVLVPIFKNKGDVQSCSNYRGIKLMSHTMKVWERVVEARLRKVVEICEQQYGFMPRKSTTDAIFALRILMEKYRDGQRELHCVFVDLEKAYDRVPREELWYCMRKSGVAEKYVRVVQDMYERSRTVVRCAVGQTEEFNVEVGLHQGSALSPFLFAIVMDQLSEEVRQESPWTMMFADDIVICSESREQVEENLERWRFALERRGMKVSRIQSNGECGKEKISARIKGKVYRTVVRPAMLYGLETVSLRKRQESELEDVEIRTNAAQYLPQISELLNRVPRQMLLLLKTNDLLRGIETVLQTRASSSSFISMSRCCTRALASYKRSKTDSRMKRLQISVSESLALCQISLFEVVLWIRSSLLVKWMCYALGCLPFAH</sequence>
<evidence type="ECO:0000256" key="4">
    <source>
        <dbReference type="ARBA" id="ARBA00040082"/>
    </source>
</evidence>
<keyword evidence="6" id="KW-0175">Coiled coil</keyword>
<proteinExistence type="inferred from homology"/>
<dbReference type="InterPro" id="IPR043128">
    <property type="entry name" value="Rev_trsase/Diguanyl_cyclase"/>
</dbReference>
<dbReference type="GO" id="GO:0055088">
    <property type="term" value="P:lipid homeostasis"/>
    <property type="evidence" value="ECO:0007669"/>
    <property type="project" value="TreeGrafter"/>
</dbReference>
<protein>
    <recommendedName>
        <fullName evidence="4">AarF domain-containing protein kinase 1</fullName>
        <ecNumber evidence="3">3.1.26.4</ecNumber>
    </recommendedName>
</protein>
<dbReference type="PANTHER" id="PTHR43173">
    <property type="entry name" value="ABC1 FAMILY PROTEIN"/>
    <property type="match status" value="1"/>
</dbReference>
<dbReference type="EMBL" id="JAUCMX010000008">
    <property type="protein sequence ID" value="KAK3537885.1"/>
    <property type="molecule type" value="Genomic_DNA"/>
</dbReference>
<name>A0AAE0R087_9TELE</name>
<feature type="compositionally biased region" description="Basic and acidic residues" evidence="7">
    <location>
        <begin position="130"/>
        <end position="150"/>
    </location>
</feature>
<feature type="domain" description="Reverse transcriptase" evidence="8">
    <location>
        <begin position="1008"/>
        <end position="1251"/>
    </location>
</feature>
<feature type="region of interest" description="Disordered" evidence="7">
    <location>
        <begin position="130"/>
        <end position="193"/>
    </location>
</feature>
<dbReference type="PANTHER" id="PTHR43173:SF19">
    <property type="entry name" value="AARF DOMAIN-CONTAINING PROTEIN KINASE 1"/>
    <property type="match status" value="1"/>
</dbReference>
<dbReference type="InterPro" id="IPR005135">
    <property type="entry name" value="Endo/exonuclease/phosphatase"/>
</dbReference>
<dbReference type="GO" id="GO:0005743">
    <property type="term" value="C:mitochondrial inner membrane"/>
    <property type="evidence" value="ECO:0007669"/>
    <property type="project" value="TreeGrafter"/>
</dbReference>
<dbReference type="InterPro" id="IPR004147">
    <property type="entry name" value="ABC1_dom"/>
</dbReference>
<gene>
    <name evidence="9" type="ORF">QTP70_022149</name>
</gene>
<organism evidence="9 10">
    <name type="scientific">Hemibagrus guttatus</name>
    <dbReference type="NCBI Taxonomy" id="175788"/>
    <lineage>
        <taxon>Eukaryota</taxon>
        <taxon>Metazoa</taxon>
        <taxon>Chordata</taxon>
        <taxon>Craniata</taxon>
        <taxon>Vertebrata</taxon>
        <taxon>Euteleostomi</taxon>
        <taxon>Actinopterygii</taxon>
        <taxon>Neopterygii</taxon>
        <taxon>Teleostei</taxon>
        <taxon>Ostariophysi</taxon>
        <taxon>Siluriformes</taxon>
        <taxon>Bagridae</taxon>
        <taxon>Hemibagrus</taxon>
    </lineage>
</organism>
<dbReference type="PROSITE" id="PS50878">
    <property type="entry name" value="RT_POL"/>
    <property type="match status" value="1"/>
</dbReference>
<dbReference type="Gene3D" id="3.30.70.270">
    <property type="match status" value="1"/>
</dbReference>
<feature type="compositionally biased region" description="Polar residues" evidence="7">
    <location>
        <begin position="152"/>
        <end position="175"/>
    </location>
</feature>
<feature type="coiled-coil region" evidence="6">
    <location>
        <begin position="890"/>
        <end position="924"/>
    </location>
</feature>
<evidence type="ECO:0000256" key="1">
    <source>
        <dbReference type="ARBA" id="ARBA00009670"/>
    </source>
</evidence>
<feature type="non-terminal residue" evidence="9">
    <location>
        <position position="1397"/>
    </location>
</feature>
<accession>A0AAE0R087</accession>
<dbReference type="Pfam" id="PF03109">
    <property type="entry name" value="ABC1"/>
    <property type="match status" value="1"/>
</dbReference>
<dbReference type="Pfam" id="PF03372">
    <property type="entry name" value="Exo_endo_phos"/>
    <property type="match status" value="1"/>
</dbReference>
<evidence type="ECO:0000256" key="3">
    <source>
        <dbReference type="ARBA" id="ARBA00012180"/>
    </source>
</evidence>
<evidence type="ECO:0000259" key="8">
    <source>
        <dbReference type="PROSITE" id="PS50878"/>
    </source>
</evidence>
<comment type="function">
    <text evidence="5">Appears to be essential for maintaining mitochondrial cristae formation and mitochondrial function by acting via YME1L1 in a kinase-independent manner to regulate essential mitochondrial structural proteins OPA1 and IMMT. The action of this enzyme is not yet clear. It is not known if it has protein kinase activity and what type of substrate it would phosphorylate (Ser, Thr or Tyr).</text>
</comment>
<dbReference type="GO" id="GO:0004523">
    <property type="term" value="F:RNA-DNA hybrid ribonuclease activity"/>
    <property type="evidence" value="ECO:0007669"/>
    <property type="project" value="UniProtKB-EC"/>
</dbReference>
<dbReference type="InterPro" id="IPR000477">
    <property type="entry name" value="RT_dom"/>
</dbReference>
<dbReference type="CDD" id="cd13969">
    <property type="entry name" value="ADCK1-like"/>
    <property type="match status" value="1"/>
</dbReference>
<dbReference type="InterPro" id="IPR051130">
    <property type="entry name" value="Mito_struct-func_regulator"/>
</dbReference>